<evidence type="ECO:0000313" key="7">
    <source>
        <dbReference type="Proteomes" id="UP000823611"/>
    </source>
</evidence>
<dbReference type="Gene3D" id="3.30.360.90">
    <property type="match status" value="1"/>
</dbReference>
<dbReference type="InterPro" id="IPR035326">
    <property type="entry name" value="Beta_sandwich_Seath"/>
</dbReference>
<reference evidence="6" key="2">
    <citation type="journal article" date="2021" name="PeerJ">
        <title>Extensive microbial diversity within the chicken gut microbiome revealed by metagenomics and culture.</title>
        <authorList>
            <person name="Gilroy R."/>
            <person name="Ravi A."/>
            <person name="Getino M."/>
            <person name="Pursley I."/>
            <person name="Horton D.L."/>
            <person name="Alikhan N.F."/>
            <person name="Baker D."/>
            <person name="Gharbi K."/>
            <person name="Hall N."/>
            <person name="Watson M."/>
            <person name="Adriaenssens E.M."/>
            <person name="Foster-Nyarko E."/>
            <person name="Jarju S."/>
            <person name="Secka A."/>
            <person name="Antonio M."/>
            <person name="Oren A."/>
            <person name="Chaudhuri R.R."/>
            <person name="La Ragione R."/>
            <person name="Hildebrand F."/>
            <person name="Pallen M.J."/>
        </authorList>
    </citation>
    <scope>NUCLEOTIDE SEQUENCE</scope>
    <source>
        <strain evidence="6">F6-4510</strain>
    </source>
</reference>
<feature type="domain" description="Phage tail sheath protein-like beta-sandwich" evidence="3">
    <location>
        <begin position="95"/>
        <end position="185"/>
    </location>
</feature>
<reference evidence="6" key="1">
    <citation type="submission" date="2020-10" db="EMBL/GenBank/DDBJ databases">
        <authorList>
            <person name="Gilroy R."/>
        </authorList>
    </citation>
    <scope>NUCLEOTIDE SEQUENCE</scope>
    <source>
        <strain evidence="6">F6-4510</strain>
    </source>
</reference>
<proteinExistence type="inferred from homology"/>
<evidence type="ECO:0000259" key="5">
    <source>
        <dbReference type="Pfam" id="PF22671"/>
    </source>
</evidence>
<feature type="domain" description="Tail sheath protein subtilisin-like" evidence="2">
    <location>
        <begin position="186"/>
        <end position="328"/>
    </location>
</feature>
<evidence type="ECO:0000259" key="2">
    <source>
        <dbReference type="Pfam" id="PF04984"/>
    </source>
</evidence>
<dbReference type="Pfam" id="PF17482">
    <property type="entry name" value="Phage_sheath_1C"/>
    <property type="match status" value="1"/>
</dbReference>
<dbReference type="Gene3D" id="2.60.40.4290">
    <property type="match status" value="1"/>
</dbReference>
<dbReference type="Gene3D" id="3.40.50.11790">
    <property type="match status" value="1"/>
</dbReference>
<comment type="caution">
    <text evidence="6">The sequence shown here is derived from an EMBL/GenBank/DDBJ whole genome shotgun (WGS) entry which is preliminary data.</text>
</comment>
<gene>
    <name evidence="6" type="ORF">IAC55_01185</name>
</gene>
<evidence type="ECO:0000259" key="4">
    <source>
        <dbReference type="Pfam" id="PF17482"/>
    </source>
</evidence>
<dbReference type="Proteomes" id="UP000823611">
    <property type="component" value="Unassembled WGS sequence"/>
</dbReference>
<dbReference type="Pfam" id="PF22671">
    <property type="entry name" value="Gp18_domIII_N"/>
    <property type="match status" value="1"/>
</dbReference>
<sequence>MALGGGSFVTQNKVLPGAYINFVSKPKAMGGLGDRGVVAIPLSLDWGSDDVFLVESADFMTKAKKIFGYSYTDDKLMCLRELFCGAKKVYVYRVNGKGKKATITVGGLTATAKYSGLRGNDISIVVRKNIDDDTAYDVITVIDGNYEDTQTVTTIEELVSNDFVEFSGTGAFQVSAGAKLSGGENGQVNGDKYSDFIGKIEAYDFNVLVYDGDDDVTKKLFVSFGKRMRDEEGVKFVTVLHDYPKADHEGVISVKNETEEGKTHLVYWTGGKEAGANVNESLTNLIYDGELTVKATYSKSEFEKAIGDGEFVFYNDGEDVRVLRDINTFTSFSTDKNSSFSSNRIMRVLDAIGNDVARIFSQYYLGKQSNNKQGRNLFKTELISYHEELMSIGAIEDFTADDVTVSQGKEKTDVDVYLSVMPVDSMEKLYMKVEII</sequence>
<evidence type="ECO:0000313" key="6">
    <source>
        <dbReference type="EMBL" id="MBO8433920.1"/>
    </source>
</evidence>
<dbReference type="Pfam" id="PF17481">
    <property type="entry name" value="Phage_sheath_domII"/>
    <property type="match status" value="1"/>
</dbReference>
<dbReference type="AlphaFoldDB" id="A0A9D9DVU8"/>
<comment type="similarity">
    <text evidence="1">Belongs to the myoviridae tail sheath protein family.</text>
</comment>
<dbReference type="Gene3D" id="3.30.1490.360">
    <property type="match status" value="1"/>
</dbReference>
<dbReference type="EMBL" id="JADIMX010000025">
    <property type="protein sequence ID" value="MBO8433920.1"/>
    <property type="molecule type" value="Genomic_DNA"/>
</dbReference>
<dbReference type="Pfam" id="PF04984">
    <property type="entry name" value="Phage_sheath_1"/>
    <property type="match status" value="1"/>
</dbReference>
<evidence type="ECO:0000259" key="3">
    <source>
        <dbReference type="Pfam" id="PF17481"/>
    </source>
</evidence>
<dbReference type="InterPro" id="IPR054564">
    <property type="entry name" value="Gp18_domIII_N"/>
</dbReference>
<organism evidence="6 7">
    <name type="scientific">Candidatus Fimicola merdigallinarum</name>
    <dbReference type="NCBI Taxonomy" id="2840819"/>
    <lineage>
        <taxon>Bacteria</taxon>
        <taxon>Bacillati</taxon>
        <taxon>Bacillota</taxon>
        <taxon>Clostridia</taxon>
        <taxon>Lachnospirales</taxon>
        <taxon>Lachnospiraceae</taxon>
        <taxon>Lachnospiraceae incertae sedis</taxon>
        <taxon>Candidatus Fimicola</taxon>
    </lineage>
</organism>
<dbReference type="Gene3D" id="3.30.1370.220">
    <property type="match status" value="1"/>
</dbReference>
<feature type="domain" description="Tail sheath protein C-terminal" evidence="4">
    <location>
        <begin position="335"/>
        <end position="435"/>
    </location>
</feature>
<protein>
    <submittedName>
        <fullName evidence="6">Phage tail sheath family protein</fullName>
    </submittedName>
</protein>
<evidence type="ECO:0000256" key="1">
    <source>
        <dbReference type="ARBA" id="ARBA00008005"/>
    </source>
</evidence>
<dbReference type="InterPro" id="IPR035089">
    <property type="entry name" value="Phage_sheath_subtilisin"/>
</dbReference>
<dbReference type="InterPro" id="IPR020287">
    <property type="entry name" value="Tail_sheath_C"/>
</dbReference>
<feature type="domain" description="Tail sheath protein Gp18-like" evidence="5">
    <location>
        <begin position="35"/>
        <end position="94"/>
    </location>
</feature>
<accession>A0A9D9DVU8</accession>
<name>A0A9D9DVU8_9FIRM</name>